<evidence type="ECO:0000256" key="9">
    <source>
        <dbReference type="ARBA" id="ARBA00022840"/>
    </source>
</evidence>
<accession>A0A1E1EZA3</accession>
<evidence type="ECO:0000256" key="6">
    <source>
        <dbReference type="ARBA" id="ARBA00022692"/>
    </source>
</evidence>
<name>A0A1E1EZA3_9SPHN</name>
<dbReference type="Gene3D" id="3.40.1110.10">
    <property type="entry name" value="Calcium-transporting ATPase, cytoplasmic domain N"/>
    <property type="match status" value="1"/>
</dbReference>
<protein>
    <submittedName>
        <fullName evidence="17">Nitrogen fixation protein FixI</fullName>
    </submittedName>
</protein>
<dbReference type="InterPro" id="IPR023298">
    <property type="entry name" value="ATPase_P-typ_TM_dom_sf"/>
</dbReference>
<dbReference type="Pfam" id="PF00403">
    <property type="entry name" value="HMA"/>
    <property type="match status" value="1"/>
</dbReference>
<dbReference type="GO" id="GO:0005886">
    <property type="term" value="C:plasma membrane"/>
    <property type="evidence" value="ECO:0007669"/>
    <property type="project" value="UniProtKB-SubCell"/>
</dbReference>
<dbReference type="InterPro" id="IPR008250">
    <property type="entry name" value="ATPase_P-typ_transduc_dom_A_sf"/>
</dbReference>
<dbReference type="InterPro" id="IPR023299">
    <property type="entry name" value="ATPase_P-typ_cyto_dom_N"/>
</dbReference>
<dbReference type="PRINTS" id="PR00943">
    <property type="entry name" value="CUATPASE"/>
</dbReference>
<proteinExistence type="inferred from homology"/>
<keyword evidence="4 15" id="KW-1003">Cell membrane</keyword>
<evidence type="ECO:0000256" key="5">
    <source>
        <dbReference type="ARBA" id="ARBA00022553"/>
    </source>
</evidence>
<dbReference type="PANTHER" id="PTHR43520:SF5">
    <property type="entry name" value="CATION-TRANSPORTING P-TYPE ATPASE-RELATED"/>
    <property type="match status" value="1"/>
</dbReference>
<feature type="transmembrane region" description="Helical" evidence="15">
    <location>
        <begin position="99"/>
        <end position="120"/>
    </location>
</feature>
<dbReference type="PRINTS" id="PR00119">
    <property type="entry name" value="CATATPASE"/>
</dbReference>
<organism evidence="17 18">
    <name type="scientific">Sphingobium cloacae</name>
    <dbReference type="NCBI Taxonomy" id="120107"/>
    <lineage>
        <taxon>Bacteria</taxon>
        <taxon>Pseudomonadati</taxon>
        <taxon>Pseudomonadota</taxon>
        <taxon>Alphaproteobacteria</taxon>
        <taxon>Sphingomonadales</taxon>
        <taxon>Sphingomonadaceae</taxon>
        <taxon>Sphingobium</taxon>
    </lineage>
</organism>
<dbReference type="InterPro" id="IPR006121">
    <property type="entry name" value="HMA_dom"/>
</dbReference>
<feature type="transmembrane region" description="Helical" evidence="15">
    <location>
        <begin position="193"/>
        <end position="211"/>
    </location>
</feature>
<dbReference type="InterPro" id="IPR027256">
    <property type="entry name" value="P-typ_ATPase_IB"/>
</dbReference>
<keyword evidence="14 15" id="KW-0472">Membrane</keyword>
<dbReference type="EMBL" id="AP017655">
    <property type="protein sequence ID" value="BAV63583.1"/>
    <property type="molecule type" value="Genomic_DNA"/>
</dbReference>
<dbReference type="SUPFAM" id="SSF81665">
    <property type="entry name" value="Calcium ATPase, transmembrane domain M"/>
    <property type="match status" value="1"/>
</dbReference>
<dbReference type="GO" id="GO:0016887">
    <property type="term" value="F:ATP hydrolysis activity"/>
    <property type="evidence" value="ECO:0007669"/>
    <property type="project" value="InterPro"/>
</dbReference>
<dbReference type="InterPro" id="IPR023214">
    <property type="entry name" value="HAD_sf"/>
</dbReference>
<evidence type="ECO:0000256" key="15">
    <source>
        <dbReference type="RuleBase" id="RU362081"/>
    </source>
</evidence>
<comment type="similarity">
    <text evidence="2 15">Belongs to the cation transport ATPase (P-type) (TC 3.A.3) family. Type IB subfamily.</text>
</comment>
<dbReference type="PANTHER" id="PTHR43520">
    <property type="entry name" value="ATP7, ISOFORM B"/>
    <property type="match status" value="1"/>
</dbReference>
<evidence type="ECO:0000256" key="7">
    <source>
        <dbReference type="ARBA" id="ARBA00022723"/>
    </source>
</evidence>
<dbReference type="GO" id="GO:0043682">
    <property type="term" value="F:P-type divalent copper transporter activity"/>
    <property type="evidence" value="ECO:0007669"/>
    <property type="project" value="TreeGrafter"/>
</dbReference>
<feature type="transmembrane region" description="Helical" evidence="15">
    <location>
        <begin position="349"/>
        <end position="368"/>
    </location>
</feature>
<dbReference type="InterPro" id="IPR036412">
    <property type="entry name" value="HAD-like_sf"/>
</dbReference>
<dbReference type="AlphaFoldDB" id="A0A1E1EZA3"/>
<keyword evidence="5" id="KW-0597">Phosphoprotein</keyword>
<dbReference type="PROSITE" id="PS00154">
    <property type="entry name" value="ATPASE_E1_E2"/>
    <property type="match status" value="1"/>
</dbReference>
<evidence type="ECO:0000256" key="10">
    <source>
        <dbReference type="ARBA" id="ARBA00022842"/>
    </source>
</evidence>
<dbReference type="Gene3D" id="3.30.70.100">
    <property type="match status" value="1"/>
</dbReference>
<dbReference type="Pfam" id="PF00122">
    <property type="entry name" value="E1-E2_ATPase"/>
    <property type="match status" value="1"/>
</dbReference>
<dbReference type="KEGG" id="sclo:SCLO_1005430"/>
<dbReference type="GO" id="GO:0005507">
    <property type="term" value="F:copper ion binding"/>
    <property type="evidence" value="ECO:0007669"/>
    <property type="project" value="TreeGrafter"/>
</dbReference>
<feature type="transmembrane region" description="Helical" evidence="15">
    <location>
        <begin position="665"/>
        <end position="681"/>
    </location>
</feature>
<evidence type="ECO:0000256" key="12">
    <source>
        <dbReference type="ARBA" id="ARBA00022989"/>
    </source>
</evidence>
<feature type="transmembrane region" description="Helical" evidence="15">
    <location>
        <begin position="687"/>
        <end position="705"/>
    </location>
</feature>
<dbReference type="InterPro" id="IPR059000">
    <property type="entry name" value="ATPase_P-type_domA"/>
</dbReference>
<feature type="domain" description="HMA" evidence="16">
    <location>
        <begin position="18"/>
        <end position="83"/>
    </location>
</feature>
<evidence type="ECO:0000313" key="18">
    <source>
        <dbReference type="Proteomes" id="UP000218272"/>
    </source>
</evidence>
<keyword evidence="9 15" id="KW-0067">ATP-binding</keyword>
<keyword evidence="11" id="KW-1278">Translocase</keyword>
<evidence type="ECO:0000259" key="16">
    <source>
        <dbReference type="PROSITE" id="PS50846"/>
    </source>
</evidence>
<dbReference type="NCBIfam" id="TIGR01511">
    <property type="entry name" value="ATPase-IB1_Cu"/>
    <property type="match status" value="1"/>
</dbReference>
<dbReference type="SUPFAM" id="SSF55008">
    <property type="entry name" value="HMA, heavy metal-associated domain"/>
    <property type="match status" value="1"/>
</dbReference>
<keyword evidence="10" id="KW-0460">Magnesium</keyword>
<dbReference type="SUPFAM" id="SSF81653">
    <property type="entry name" value="Calcium ATPase, transduction domain A"/>
    <property type="match status" value="1"/>
</dbReference>
<dbReference type="NCBIfam" id="TIGR01525">
    <property type="entry name" value="ATPase-IB_hvy"/>
    <property type="match status" value="1"/>
</dbReference>
<keyword evidence="3" id="KW-0813">Transport</keyword>
<dbReference type="Proteomes" id="UP000218272">
    <property type="component" value="Chromosome SCLO_1"/>
</dbReference>
<gene>
    <name evidence="17" type="ORF">SCLO_1005430</name>
</gene>
<dbReference type="PROSITE" id="PS50846">
    <property type="entry name" value="HMA_2"/>
    <property type="match status" value="1"/>
</dbReference>
<keyword evidence="13" id="KW-0406">Ion transport</keyword>
<evidence type="ECO:0000256" key="2">
    <source>
        <dbReference type="ARBA" id="ARBA00006024"/>
    </source>
</evidence>
<dbReference type="GO" id="GO:0055070">
    <property type="term" value="P:copper ion homeostasis"/>
    <property type="evidence" value="ECO:0007669"/>
    <property type="project" value="TreeGrafter"/>
</dbReference>
<dbReference type="InterPro" id="IPR001757">
    <property type="entry name" value="P_typ_ATPase"/>
</dbReference>
<feature type="transmembrane region" description="Helical" evidence="15">
    <location>
        <begin position="132"/>
        <end position="149"/>
    </location>
</feature>
<sequence length="712" mass="74505">MATHPIDIAEAQPLDDLRESLFAVPGIHCAGCISKIENGLPRNPGIQSARVNMAARRIAIRHDPAMTPPQIKAAIASLGFEAEPLADPGVDVAAAESRALVRALAVAGFAAMNIMLLSVSVWSGADGATREMFHWLSALIALPTVAYAGQPFYRSAWAALRHGRTNMDVPISIGVLLTTAMSLYETATNGPHAWFDGAVMLLFFLLAGRCLDSMMRGRARAGVAALLKQTAPGALVLDAGSQSRWIASTALRPGMRMLVAAGERLAADGRIVEGESGLDIAFLTGESAPVRVRRGDMVQAGALNLEAPLAVDVTAAGPDTIIADIARLMEEAGQGKSRYVRLADRAARYYAPCVHLLAALSFAGWMIAGAGVHHALLIAVAVLLITCPCALGLAVPAAQIVACGALMRRGVLVKDGSALERLAEVSEAVFDKTGTLTLGRPVPTNLSRLADEDRSVILSLAQASRHPLSIALRMALEAEGVAPAPLDHLREVAGEGMSGDLDGETVSLGRPRSLINLFGLATEYRRGGHSLLLHFTDALRPDAPETLKSLRDMGLKTLIASGDRPEALEDIARRTGTTAIGALRPADKLALIDRLKGKGERILMVGDGLNDGPALAAGHASMAPASASDASQLTADAVFLGDRLAPVAVAVRAARRTVTVVKQNFALAICYNVLAVPLAIAGRVTPLVAAIAMSTSSLIVIANALRLRRAAK</sequence>
<keyword evidence="12 15" id="KW-1133">Transmembrane helix</keyword>
<dbReference type="NCBIfam" id="TIGR01512">
    <property type="entry name" value="ATPase-IB2_Cd"/>
    <property type="match status" value="1"/>
</dbReference>
<dbReference type="CDD" id="cd00371">
    <property type="entry name" value="HMA"/>
    <property type="match status" value="1"/>
</dbReference>
<evidence type="ECO:0000256" key="4">
    <source>
        <dbReference type="ARBA" id="ARBA00022475"/>
    </source>
</evidence>
<evidence type="ECO:0000256" key="14">
    <source>
        <dbReference type="ARBA" id="ARBA00023136"/>
    </source>
</evidence>
<keyword evidence="6 15" id="KW-0812">Transmembrane</keyword>
<keyword evidence="8 15" id="KW-0547">Nucleotide-binding</keyword>
<keyword evidence="18" id="KW-1185">Reference proteome</keyword>
<dbReference type="Gene3D" id="3.40.50.1000">
    <property type="entry name" value="HAD superfamily/HAD-like"/>
    <property type="match status" value="1"/>
</dbReference>
<evidence type="ECO:0000313" key="17">
    <source>
        <dbReference type="EMBL" id="BAV63583.1"/>
    </source>
</evidence>
<dbReference type="GO" id="GO:0005524">
    <property type="term" value="F:ATP binding"/>
    <property type="evidence" value="ECO:0007669"/>
    <property type="project" value="UniProtKB-UniRule"/>
</dbReference>
<dbReference type="OrthoDB" id="9813266at2"/>
<dbReference type="Pfam" id="PF00702">
    <property type="entry name" value="Hydrolase"/>
    <property type="match status" value="1"/>
</dbReference>
<evidence type="ECO:0000256" key="1">
    <source>
        <dbReference type="ARBA" id="ARBA00004651"/>
    </source>
</evidence>
<evidence type="ECO:0000256" key="11">
    <source>
        <dbReference type="ARBA" id="ARBA00022967"/>
    </source>
</evidence>
<dbReference type="SUPFAM" id="SSF56784">
    <property type="entry name" value="HAD-like"/>
    <property type="match status" value="1"/>
</dbReference>
<evidence type="ECO:0000256" key="3">
    <source>
        <dbReference type="ARBA" id="ARBA00022448"/>
    </source>
</evidence>
<dbReference type="RefSeq" id="WP_066518600.1">
    <property type="nucleotide sequence ID" value="NZ_AP017655.1"/>
</dbReference>
<dbReference type="NCBIfam" id="TIGR01494">
    <property type="entry name" value="ATPase_P-type"/>
    <property type="match status" value="2"/>
</dbReference>
<feature type="transmembrane region" description="Helical" evidence="15">
    <location>
        <begin position="374"/>
        <end position="407"/>
    </location>
</feature>
<evidence type="ECO:0000256" key="13">
    <source>
        <dbReference type="ARBA" id="ARBA00023065"/>
    </source>
</evidence>
<dbReference type="InterPro" id="IPR036163">
    <property type="entry name" value="HMA_dom_sf"/>
</dbReference>
<feature type="transmembrane region" description="Helical" evidence="15">
    <location>
        <begin position="169"/>
        <end position="187"/>
    </location>
</feature>
<dbReference type="Gene3D" id="2.70.150.10">
    <property type="entry name" value="Calcium-transporting ATPase, cytoplasmic transduction domain A"/>
    <property type="match status" value="1"/>
</dbReference>
<dbReference type="InterPro" id="IPR018303">
    <property type="entry name" value="ATPase_P-typ_P_site"/>
</dbReference>
<reference evidence="17 18" key="1">
    <citation type="submission" date="2016-10" db="EMBL/GenBank/DDBJ databases">
        <title>Complete Genome Sequence of the Nonylphenol-Degrading Bacterium Sphingobium cloacae JCM 10874T.</title>
        <authorList>
            <person name="Ootsuka M."/>
            <person name="Nishizawa T."/>
            <person name="Ohta H."/>
        </authorList>
    </citation>
    <scope>NUCLEOTIDE SEQUENCE [LARGE SCALE GENOMIC DNA]</scope>
    <source>
        <strain evidence="17 18">JCM 10874</strain>
    </source>
</reference>
<evidence type="ECO:0000256" key="8">
    <source>
        <dbReference type="ARBA" id="ARBA00022741"/>
    </source>
</evidence>
<keyword evidence="7 15" id="KW-0479">Metal-binding</keyword>
<comment type="subcellular location">
    <subcellularLocation>
        <location evidence="1">Cell membrane</location>
        <topology evidence="1">Multi-pass membrane protein</topology>
    </subcellularLocation>
</comment>